<keyword evidence="3" id="KW-1185">Reference proteome</keyword>
<reference evidence="2 3" key="1">
    <citation type="submission" date="2018-03" db="EMBL/GenBank/DDBJ databases">
        <title>Genome sequencing of Phreatobacter sp.</title>
        <authorList>
            <person name="Kim S.-J."/>
            <person name="Heo J."/>
            <person name="Kwon S.-W."/>
        </authorList>
    </citation>
    <scope>NUCLEOTIDE SEQUENCE [LARGE SCALE GENOMIC DNA]</scope>
    <source>
        <strain evidence="2 3">S-12</strain>
    </source>
</reference>
<dbReference type="AlphaFoldDB" id="A0A2S0N6P1"/>
<accession>A0A2S0N6P1</accession>
<evidence type="ECO:0000313" key="3">
    <source>
        <dbReference type="Proteomes" id="UP000237889"/>
    </source>
</evidence>
<protein>
    <recommendedName>
        <fullName evidence="4">DUF4337 domain-containing protein</fullName>
    </recommendedName>
</protein>
<proteinExistence type="predicted"/>
<evidence type="ECO:0008006" key="4">
    <source>
        <dbReference type="Google" id="ProtNLM"/>
    </source>
</evidence>
<organism evidence="2 3">
    <name type="scientific">Phreatobacter cathodiphilus</name>
    <dbReference type="NCBI Taxonomy" id="1868589"/>
    <lineage>
        <taxon>Bacteria</taxon>
        <taxon>Pseudomonadati</taxon>
        <taxon>Pseudomonadota</taxon>
        <taxon>Alphaproteobacteria</taxon>
        <taxon>Hyphomicrobiales</taxon>
        <taxon>Phreatobacteraceae</taxon>
        <taxon>Phreatobacter</taxon>
    </lineage>
</organism>
<dbReference type="InterPro" id="IPR025570">
    <property type="entry name" value="DUF4337"/>
</dbReference>
<keyword evidence="1" id="KW-0812">Transmembrane</keyword>
<evidence type="ECO:0000313" key="2">
    <source>
        <dbReference type="EMBL" id="AVO43677.1"/>
    </source>
</evidence>
<dbReference type="RefSeq" id="WP_106747007.1">
    <property type="nucleotide sequence ID" value="NZ_CP027668.1"/>
</dbReference>
<dbReference type="Proteomes" id="UP000237889">
    <property type="component" value="Chromosome"/>
</dbReference>
<dbReference type="KEGG" id="phr:C6569_00475"/>
<dbReference type="Pfam" id="PF14235">
    <property type="entry name" value="DUF4337"/>
    <property type="match status" value="1"/>
</dbReference>
<keyword evidence="1" id="KW-1133">Transmembrane helix</keyword>
<feature type="transmembrane region" description="Helical" evidence="1">
    <location>
        <begin position="158"/>
        <end position="179"/>
    </location>
</feature>
<keyword evidence="1" id="KW-0472">Membrane</keyword>
<dbReference type="EMBL" id="CP027668">
    <property type="protein sequence ID" value="AVO43677.1"/>
    <property type="molecule type" value="Genomic_DNA"/>
</dbReference>
<dbReference type="OrthoDB" id="7992954at2"/>
<evidence type="ECO:0000256" key="1">
    <source>
        <dbReference type="SAM" id="Phobius"/>
    </source>
</evidence>
<name>A0A2S0N6P1_9HYPH</name>
<gene>
    <name evidence="2" type="ORF">C6569_00475</name>
</gene>
<sequence>MSGHGHIDPSNKKIALLIAVLALFLALAETAAKSSQTDALNANVEASNLWAFFQAKTIRMTAVTTAAEDMTITRNAVTDEAAKAAMTRQIETWQGRAARWDNEPETNEGRRQLSARAQAAEKKRDVSYKRYHDFEISSAAFQIAIVLASAAVVTGAMALAWLAGGLGLVGIAFSAIGLLKPGLIHLF</sequence>